<organism evidence="2 3">
    <name type="scientific">Chryseobacterium phosphatilyticum</name>
    <dbReference type="NCBI Taxonomy" id="475075"/>
    <lineage>
        <taxon>Bacteria</taxon>
        <taxon>Pseudomonadati</taxon>
        <taxon>Bacteroidota</taxon>
        <taxon>Flavobacteriia</taxon>
        <taxon>Flavobacteriales</taxon>
        <taxon>Weeksellaceae</taxon>
        <taxon>Chryseobacterium group</taxon>
        <taxon>Chryseobacterium</taxon>
    </lineage>
</organism>
<evidence type="ECO:0000313" key="3">
    <source>
        <dbReference type="Proteomes" id="UP000236594"/>
    </source>
</evidence>
<feature type="non-terminal residue" evidence="2">
    <location>
        <position position="151"/>
    </location>
</feature>
<keyword evidence="1" id="KW-0472">Membrane</keyword>
<name>A0A316W9J3_9FLAO</name>
<dbReference type="InterPro" id="IPR001036">
    <property type="entry name" value="Acrflvin-R"/>
</dbReference>
<keyword evidence="3" id="KW-1185">Reference proteome</keyword>
<dbReference type="GO" id="GO:0042910">
    <property type="term" value="F:xenobiotic transmembrane transporter activity"/>
    <property type="evidence" value="ECO:0007669"/>
    <property type="project" value="TreeGrafter"/>
</dbReference>
<keyword evidence="1" id="KW-1133">Transmembrane helix</keyword>
<feature type="transmembrane region" description="Helical" evidence="1">
    <location>
        <begin position="111"/>
        <end position="137"/>
    </location>
</feature>
<gene>
    <name evidence="2" type="ORF">C1631_023640</name>
</gene>
<comment type="caution">
    <text evidence="2">The sequence shown here is derived from an EMBL/GenBank/DDBJ whole genome shotgun (WGS) entry which is preliminary data.</text>
</comment>
<dbReference type="Proteomes" id="UP000236594">
    <property type="component" value="Unassembled WGS sequence"/>
</dbReference>
<evidence type="ECO:0000256" key="1">
    <source>
        <dbReference type="SAM" id="Phobius"/>
    </source>
</evidence>
<accession>A0A316W9J3</accession>
<reference evidence="2 3" key="1">
    <citation type="submission" date="2018-04" db="EMBL/GenBank/DDBJ databases">
        <title>Draft Genome Sequence of Phosphate-Solubilizing Chryseobacterium sp. ISE14 that is a Biocontrol and Plant Growth-Promoting Rhizobacterium Isolated from Cucumber.</title>
        <authorList>
            <person name="Jeong J.-J."/>
            <person name="Sang M.K."/>
            <person name="Choi I.-G."/>
            <person name="Kim K.D."/>
        </authorList>
    </citation>
    <scope>NUCLEOTIDE SEQUENCE [LARGE SCALE GENOMIC DNA]</scope>
    <source>
        <strain evidence="2 3">ISE14</strain>
    </source>
</reference>
<dbReference type="AlphaFoldDB" id="A0A316W9J3"/>
<feature type="transmembrane region" description="Helical" evidence="1">
    <location>
        <begin position="66"/>
        <end position="90"/>
    </location>
</feature>
<keyword evidence="1" id="KW-0812">Transmembrane</keyword>
<dbReference type="Pfam" id="PF00873">
    <property type="entry name" value="ACR_tran"/>
    <property type="match status" value="1"/>
</dbReference>
<dbReference type="PANTHER" id="PTHR32063:SF24">
    <property type="entry name" value="CATION EFFLUX SYSTEM (ACRB_ACRD_ACRF FAMILY)"/>
    <property type="match status" value="1"/>
</dbReference>
<evidence type="ECO:0000313" key="2">
    <source>
        <dbReference type="EMBL" id="PWN57984.1"/>
    </source>
</evidence>
<feature type="non-terminal residue" evidence="2">
    <location>
        <position position="1"/>
    </location>
</feature>
<dbReference type="Gene3D" id="1.20.1640.10">
    <property type="entry name" value="Multidrug efflux transporter AcrB transmembrane domain"/>
    <property type="match status" value="2"/>
</dbReference>
<proteinExistence type="predicted"/>
<sequence length="151" mass="16429">RHLAERQSELGRKLELEERLVTVRASAEEMIKPSLYGQAIIILVYVPLLTFTGVEGKMFEPMALTVIIALISAFVLSLTFVPAMIAIVITGRVTEKDNLIIRALKAAYQPVLGAAVRAPIIFVGGALLLLVGAGVLFTRLGTEFIPQLDEK</sequence>
<dbReference type="EMBL" id="PPED02000096">
    <property type="protein sequence ID" value="PWN57984.1"/>
    <property type="molecule type" value="Genomic_DNA"/>
</dbReference>
<dbReference type="PRINTS" id="PR00702">
    <property type="entry name" value="ACRIFLAVINRP"/>
</dbReference>
<dbReference type="SUPFAM" id="SSF82866">
    <property type="entry name" value="Multidrug efflux transporter AcrB transmembrane domain"/>
    <property type="match status" value="1"/>
</dbReference>
<feature type="transmembrane region" description="Helical" evidence="1">
    <location>
        <begin position="35"/>
        <end position="54"/>
    </location>
</feature>
<dbReference type="GO" id="GO:0005886">
    <property type="term" value="C:plasma membrane"/>
    <property type="evidence" value="ECO:0007669"/>
    <property type="project" value="TreeGrafter"/>
</dbReference>
<protein>
    <submittedName>
        <fullName evidence="2">CusA/CzcA family heavy metal efflux RND transporter</fullName>
    </submittedName>
</protein>
<dbReference type="PANTHER" id="PTHR32063">
    <property type="match status" value="1"/>
</dbReference>